<organism evidence="1 2">
    <name type="scientific">Tachysurus vachellii</name>
    <name type="common">Darkbarbel catfish</name>
    <name type="synonym">Pelteobagrus vachellii</name>
    <dbReference type="NCBI Taxonomy" id="175792"/>
    <lineage>
        <taxon>Eukaryota</taxon>
        <taxon>Metazoa</taxon>
        <taxon>Chordata</taxon>
        <taxon>Craniata</taxon>
        <taxon>Vertebrata</taxon>
        <taxon>Euteleostomi</taxon>
        <taxon>Actinopterygii</taxon>
        <taxon>Neopterygii</taxon>
        <taxon>Teleostei</taxon>
        <taxon>Ostariophysi</taxon>
        <taxon>Siluriformes</taxon>
        <taxon>Bagridae</taxon>
        <taxon>Tachysurus</taxon>
    </lineage>
</organism>
<gene>
    <name evidence="1" type="ORF">Q7C36_011518</name>
</gene>
<keyword evidence="2" id="KW-1185">Reference proteome</keyword>
<dbReference type="AlphaFoldDB" id="A0AA88SS32"/>
<accession>A0AA88SS32</accession>
<comment type="caution">
    <text evidence="1">The sequence shown here is derived from an EMBL/GenBank/DDBJ whole genome shotgun (WGS) entry which is preliminary data.</text>
</comment>
<evidence type="ECO:0000313" key="1">
    <source>
        <dbReference type="EMBL" id="KAK2843303.1"/>
    </source>
</evidence>
<dbReference type="Proteomes" id="UP001187315">
    <property type="component" value="Unassembled WGS sequence"/>
</dbReference>
<sequence>MYRLHGGLGEHWSSPCNRPFCHSTPSPSILFSFLSPLEHLPLPPICRLLCTLFPFTIQLKPAAPFQPQLSPQQRRYTDSRTGPDFIHITGHILSGQATGEKTPGMPYPGSACLHTYVTTVKSHGLQEMYPGVSILHAMEEKEELVSAVGPQVGMMVDNPMIADGST</sequence>
<reference evidence="1" key="1">
    <citation type="submission" date="2023-08" db="EMBL/GenBank/DDBJ databases">
        <title>Pelteobagrus vachellii genome.</title>
        <authorList>
            <person name="Liu H."/>
        </authorList>
    </citation>
    <scope>NUCLEOTIDE SEQUENCE</scope>
    <source>
        <strain evidence="1">PRFRI_2022a</strain>
        <tissue evidence="1">Muscle</tissue>
    </source>
</reference>
<evidence type="ECO:0000313" key="2">
    <source>
        <dbReference type="Proteomes" id="UP001187315"/>
    </source>
</evidence>
<protein>
    <submittedName>
        <fullName evidence="1">Uncharacterized protein</fullName>
    </submittedName>
</protein>
<proteinExistence type="predicted"/>
<dbReference type="EMBL" id="JAVHJS010000011">
    <property type="protein sequence ID" value="KAK2843303.1"/>
    <property type="molecule type" value="Genomic_DNA"/>
</dbReference>
<name>A0AA88SS32_TACVA</name>